<dbReference type="InterPro" id="IPR036250">
    <property type="entry name" value="AcylCo_DH-like_C"/>
</dbReference>
<dbReference type="EMBL" id="JAROCF010000001">
    <property type="protein sequence ID" value="MDN4615730.1"/>
    <property type="molecule type" value="Genomic_DNA"/>
</dbReference>
<dbReference type="PROSITE" id="PS00072">
    <property type="entry name" value="ACYL_COA_DH_1"/>
    <property type="match status" value="1"/>
</dbReference>
<dbReference type="Pfam" id="PF02771">
    <property type="entry name" value="Acyl-CoA_dh_N"/>
    <property type="match status" value="1"/>
</dbReference>
<dbReference type="InterPro" id="IPR009100">
    <property type="entry name" value="AcylCoA_DH/oxidase_NM_dom_sf"/>
</dbReference>
<comment type="cofactor">
    <cofactor evidence="1 5">
        <name>FAD</name>
        <dbReference type="ChEBI" id="CHEBI:57692"/>
    </cofactor>
</comment>
<evidence type="ECO:0000259" key="7">
    <source>
        <dbReference type="Pfam" id="PF02770"/>
    </source>
</evidence>
<dbReference type="InterPro" id="IPR006089">
    <property type="entry name" value="Acyl-CoA_DH_CS"/>
</dbReference>
<feature type="domain" description="Acyl-CoA dehydrogenase/oxidase N-terminal" evidence="8">
    <location>
        <begin position="37"/>
        <end position="149"/>
    </location>
</feature>
<proteinExistence type="inferred from homology"/>
<keyword evidence="10" id="KW-1185">Reference proteome</keyword>
<dbReference type="Pfam" id="PF00441">
    <property type="entry name" value="Acyl-CoA_dh_1"/>
    <property type="match status" value="1"/>
</dbReference>
<comment type="similarity">
    <text evidence="2 5">Belongs to the acyl-CoA dehydrogenase family.</text>
</comment>
<organism evidence="9 10">
    <name type="scientific">Leifsonia williamsii</name>
    <dbReference type="NCBI Taxonomy" id="3035919"/>
    <lineage>
        <taxon>Bacteria</taxon>
        <taxon>Bacillati</taxon>
        <taxon>Actinomycetota</taxon>
        <taxon>Actinomycetes</taxon>
        <taxon>Micrococcales</taxon>
        <taxon>Microbacteriaceae</taxon>
        <taxon>Leifsonia</taxon>
    </lineage>
</organism>
<dbReference type="Gene3D" id="1.10.540.10">
    <property type="entry name" value="Acyl-CoA dehydrogenase/oxidase, N-terminal domain"/>
    <property type="match status" value="1"/>
</dbReference>
<dbReference type="InterPro" id="IPR037069">
    <property type="entry name" value="AcylCoA_DH/ox_N_sf"/>
</dbReference>
<evidence type="ECO:0000256" key="3">
    <source>
        <dbReference type="ARBA" id="ARBA00022630"/>
    </source>
</evidence>
<sequence>MTMQMTGTPTAAGAASTAASAASAEFALTDLDAFPLTDEQRRLRDEVREFADTVVAPAAYEYDTKRELPYGIIAEMGRMGLFGLPFPKEYGGQGKDYLSLCLAVEQLGRVDQSIGVTLEAGVGLGAMPIFRSGTEEQKQEWLPMLARGEALAGFGLTEADAGSDASGTKTTAELVDGEWVINGSKQFITNSGSEITKLVTITAVTGEQQRPDGSVKKELSAILVPVPTAGFVAHEPYDKVGWHTSDTHPLTLTDVRVPEANLLGERGRGYANFVATLDEGRVAFAALCTGAAQGCLEQALRYAKSRNVFGRPIGSNQHIAFKLARMEAKVHTARLAYYDACFKLMAGKPFKTEASIAKLLGSEAAMENARDAVQIFGGYGYMNENPVARHYRDSKILEIGEGTSEVQQMIIARSLGFAS</sequence>
<dbReference type="SUPFAM" id="SSF56645">
    <property type="entry name" value="Acyl-CoA dehydrogenase NM domain-like"/>
    <property type="match status" value="1"/>
</dbReference>
<name>A0ABT8KE52_9MICO</name>
<evidence type="ECO:0000256" key="1">
    <source>
        <dbReference type="ARBA" id="ARBA00001974"/>
    </source>
</evidence>
<evidence type="ECO:0000259" key="6">
    <source>
        <dbReference type="Pfam" id="PF00441"/>
    </source>
</evidence>
<dbReference type="PIRSF" id="PIRSF016578">
    <property type="entry name" value="HsaA"/>
    <property type="match status" value="1"/>
</dbReference>
<dbReference type="Pfam" id="PF02770">
    <property type="entry name" value="Acyl-CoA_dh_M"/>
    <property type="match status" value="1"/>
</dbReference>
<evidence type="ECO:0000259" key="8">
    <source>
        <dbReference type="Pfam" id="PF02771"/>
    </source>
</evidence>
<feature type="domain" description="Acyl-CoA oxidase/dehydrogenase middle" evidence="7">
    <location>
        <begin position="154"/>
        <end position="255"/>
    </location>
</feature>
<evidence type="ECO:0000256" key="4">
    <source>
        <dbReference type="ARBA" id="ARBA00022827"/>
    </source>
</evidence>
<evidence type="ECO:0000313" key="9">
    <source>
        <dbReference type="EMBL" id="MDN4615730.1"/>
    </source>
</evidence>
<feature type="domain" description="Acyl-CoA dehydrogenase/oxidase C-terminal" evidence="6">
    <location>
        <begin position="267"/>
        <end position="415"/>
    </location>
</feature>
<dbReference type="PROSITE" id="PS00073">
    <property type="entry name" value="ACYL_COA_DH_2"/>
    <property type="match status" value="1"/>
</dbReference>
<keyword evidence="3 5" id="KW-0285">Flavoprotein</keyword>
<dbReference type="PANTHER" id="PTHR43884">
    <property type="entry name" value="ACYL-COA DEHYDROGENASE"/>
    <property type="match status" value="1"/>
</dbReference>
<dbReference type="Gene3D" id="1.20.140.10">
    <property type="entry name" value="Butyryl-CoA Dehydrogenase, subunit A, domain 3"/>
    <property type="match status" value="1"/>
</dbReference>
<gene>
    <name evidence="9" type="ORF">P5G50_14860</name>
</gene>
<evidence type="ECO:0000313" key="10">
    <source>
        <dbReference type="Proteomes" id="UP001174208"/>
    </source>
</evidence>
<dbReference type="PANTHER" id="PTHR43884:SF12">
    <property type="entry name" value="ISOVALERYL-COA DEHYDROGENASE, MITOCHONDRIAL-RELATED"/>
    <property type="match status" value="1"/>
</dbReference>
<protein>
    <submittedName>
        <fullName evidence="9">Acyl-CoA dehydrogenase family protein</fullName>
    </submittedName>
</protein>
<dbReference type="InterPro" id="IPR006091">
    <property type="entry name" value="Acyl-CoA_Oxase/DH_mid-dom"/>
</dbReference>
<dbReference type="Proteomes" id="UP001174208">
    <property type="component" value="Unassembled WGS sequence"/>
</dbReference>
<evidence type="ECO:0000256" key="2">
    <source>
        <dbReference type="ARBA" id="ARBA00009347"/>
    </source>
</evidence>
<dbReference type="Gene3D" id="2.40.110.10">
    <property type="entry name" value="Butyryl-CoA Dehydrogenase, subunit A, domain 2"/>
    <property type="match status" value="1"/>
</dbReference>
<dbReference type="InterPro" id="IPR046373">
    <property type="entry name" value="Acyl-CoA_Oxase/DH_mid-dom_sf"/>
</dbReference>
<reference evidence="9" key="1">
    <citation type="submission" date="2023-06" db="EMBL/GenBank/DDBJ databases">
        <title>MT1 and MT2 Draft Genomes of Novel Species.</title>
        <authorList>
            <person name="Venkateswaran K."/>
        </authorList>
    </citation>
    <scope>NUCLEOTIDE SEQUENCE</scope>
    <source>
        <strain evidence="9">F6_8S_P_1B</strain>
    </source>
</reference>
<dbReference type="SUPFAM" id="SSF47203">
    <property type="entry name" value="Acyl-CoA dehydrogenase C-terminal domain-like"/>
    <property type="match status" value="1"/>
</dbReference>
<keyword evidence="5" id="KW-0560">Oxidoreductase</keyword>
<accession>A0ABT8KE52</accession>
<evidence type="ECO:0000256" key="5">
    <source>
        <dbReference type="RuleBase" id="RU362125"/>
    </source>
</evidence>
<keyword evidence="4 5" id="KW-0274">FAD</keyword>
<dbReference type="RefSeq" id="WP_301212483.1">
    <property type="nucleotide sequence ID" value="NZ_JAROCF010000001.1"/>
</dbReference>
<comment type="caution">
    <text evidence="9">The sequence shown here is derived from an EMBL/GenBank/DDBJ whole genome shotgun (WGS) entry which is preliminary data.</text>
</comment>
<dbReference type="InterPro" id="IPR013786">
    <property type="entry name" value="AcylCoA_DH/ox_N"/>
</dbReference>
<dbReference type="InterPro" id="IPR009075">
    <property type="entry name" value="AcylCo_DH/oxidase_C"/>
</dbReference>